<dbReference type="PANTHER" id="PTHR34197">
    <property type="entry name" value="OS04G0591300 PROTEIN"/>
    <property type="match status" value="1"/>
</dbReference>
<dbReference type="Proteomes" id="UP000663760">
    <property type="component" value="Chromosome 13"/>
</dbReference>
<accession>A0A7I8LA29</accession>
<organism evidence="2 3">
    <name type="scientific">Spirodela intermedia</name>
    <name type="common">Intermediate duckweed</name>
    <dbReference type="NCBI Taxonomy" id="51605"/>
    <lineage>
        <taxon>Eukaryota</taxon>
        <taxon>Viridiplantae</taxon>
        <taxon>Streptophyta</taxon>
        <taxon>Embryophyta</taxon>
        <taxon>Tracheophyta</taxon>
        <taxon>Spermatophyta</taxon>
        <taxon>Magnoliopsida</taxon>
        <taxon>Liliopsida</taxon>
        <taxon>Araceae</taxon>
        <taxon>Lemnoideae</taxon>
        <taxon>Spirodela</taxon>
    </lineage>
</organism>
<dbReference type="PANTHER" id="PTHR34197:SF2">
    <property type="entry name" value="OS04G0591300 PROTEIN"/>
    <property type="match status" value="1"/>
</dbReference>
<name>A0A7I8LA29_SPIIN</name>
<protein>
    <submittedName>
        <fullName evidence="2">Uncharacterized protein</fullName>
    </submittedName>
</protein>
<evidence type="ECO:0000313" key="2">
    <source>
        <dbReference type="EMBL" id="CAA7406632.1"/>
    </source>
</evidence>
<dbReference type="OrthoDB" id="691764at2759"/>
<reference evidence="2" key="1">
    <citation type="submission" date="2020-02" db="EMBL/GenBank/DDBJ databases">
        <authorList>
            <person name="Scholz U."/>
            <person name="Mascher M."/>
            <person name="Fiebig A."/>
        </authorList>
    </citation>
    <scope>NUCLEOTIDE SEQUENCE</scope>
</reference>
<keyword evidence="3" id="KW-1185">Reference proteome</keyword>
<feature type="region of interest" description="Disordered" evidence="1">
    <location>
        <begin position="198"/>
        <end position="229"/>
    </location>
</feature>
<dbReference type="EMBL" id="LR746276">
    <property type="protein sequence ID" value="CAA7406632.1"/>
    <property type="molecule type" value="Genomic_DNA"/>
</dbReference>
<gene>
    <name evidence="2" type="ORF">SI8410_13017310</name>
</gene>
<evidence type="ECO:0000313" key="3">
    <source>
        <dbReference type="Proteomes" id="UP000663760"/>
    </source>
</evidence>
<feature type="region of interest" description="Disordered" evidence="1">
    <location>
        <begin position="118"/>
        <end position="179"/>
    </location>
</feature>
<sequence>MEELLYREEEDNGWRCWRHRAAQQPTGGVCAVCVRERLLGLCPNCVMKRSLCKCFSSSSASSSSSLSSGSSLDVHRSGAGSHVGAVGRVSNLIDSEPAFRRSRSAGFRRLWPRSGVLEANAGDGEGGGRSSLWRIHGGKEENEKNASNVAAAMRVSRSRSVGAGAAKGADKSSGGEEVKSNGWNRYFPISFWALRRRKSSKVIQSRSPPAEAKLPTDTQNYRKGVKNPR</sequence>
<dbReference type="AlphaFoldDB" id="A0A7I8LA29"/>
<feature type="compositionally biased region" description="Basic and acidic residues" evidence="1">
    <location>
        <begin position="168"/>
        <end position="179"/>
    </location>
</feature>
<proteinExistence type="predicted"/>
<evidence type="ECO:0000256" key="1">
    <source>
        <dbReference type="SAM" id="MobiDB-lite"/>
    </source>
</evidence>